<dbReference type="Proteomes" id="UP001054945">
    <property type="component" value="Unassembled WGS sequence"/>
</dbReference>
<proteinExistence type="predicted"/>
<name>A0AAV4UHJ4_CAEEX</name>
<comment type="caution">
    <text evidence="1">The sequence shown here is derived from an EMBL/GenBank/DDBJ whole genome shotgun (WGS) entry which is preliminary data.</text>
</comment>
<dbReference type="AlphaFoldDB" id="A0AAV4UHJ4"/>
<gene>
    <name evidence="1" type="ORF">CEXT_35501</name>
</gene>
<protein>
    <submittedName>
        <fullName evidence="1">Uncharacterized protein</fullName>
    </submittedName>
</protein>
<dbReference type="EMBL" id="BPLR01012869">
    <property type="protein sequence ID" value="GIY57207.1"/>
    <property type="molecule type" value="Genomic_DNA"/>
</dbReference>
<sequence length="121" mass="13554">MTLASDISTVSVVQKDIRRFDDAEDKTIINLLHKDLLTKQLSPVPQQYRRFRLSGTMTVAAVVEGAQKERKAGAQGADRDISGLKIVFYLPFCNRSIYLHHFFPLLTLQVGSTLCDTGLKD</sequence>
<evidence type="ECO:0000313" key="2">
    <source>
        <dbReference type="Proteomes" id="UP001054945"/>
    </source>
</evidence>
<accession>A0AAV4UHJ4</accession>
<keyword evidence="2" id="KW-1185">Reference proteome</keyword>
<organism evidence="1 2">
    <name type="scientific">Caerostris extrusa</name>
    <name type="common">Bark spider</name>
    <name type="synonym">Caerostris bankana</name>
    <dbReference type="NCBI Taxonomy" id="172846"/>
    <lineage>
        <taxon>Eukaryota</taxon>
        <taxon>Metazoa</taxon>
        <taxon>Ecdysozoa</taxon>
        <taxon>Arthropoda</taxon>
        <taxon>Chelicerata</taxon>
        <taxon>Arachnida</taxon>
        <taxon>Araneae</taxon>
        <taxon>Araneomorphae</taxon>
        <taxon>Entelegynae</taxon>
        <taxon>Araneoidea</taxon>
        <taxon>Araneidae</taxon>
        <taxon>Caerostris</taxon>
    </lineage>
</organism>
<evidence type="ECO:0000313" key="1">
    <source>
        <dbReference type="EMBL" id="GIY57207.1"/>
    </source>
</evidence>
<reference evidence="1 2" key="1">
    <citation type="submission" date="2021-06" db="EMBL/GenBank/DDBJ databases">
        <title>Caerostris extrusa draft genome.</title>
        <authorList>
            <person name="Kono N."/>
            <person name="Arakawa K."/>
        </authorList>
    </citation>
    <scope>NUCLEOTIDE SEQUENCE [LARGE SCALE GENOMIC DNA]</scope>
</reference>